<reference evidence="1" key="1">
    <citation type="journal article" date="2021" name="Proc. Natl. Acad. Sci. U.S.A.">
        <title>A Catalog of Tens of Thousands of Viruses from Human Metagenomes Reveals Hidden Associations with Chronic Diseases.</title>
        <authorList>
            <person name="Tisza M.J."/>
            <person name="Buck C.B."/>
        </authorList>
    </citation>
    <scope>NUCLEOTIDE SEQUENCE</scope>
    <source>
        <strain evidence="1">CtJ2i1</strain>
    </source>
</reference>
<dbReference type="EMBL" id="BK016182">
    <property type="protein sequence ID" value="DAG00758.1"/>
    <property type="molecule type" value="Genomic_DNA"/>
</dbReference>
<protein>
    <submittedName>
        <fullName evidence="1">Uncharacterized protein</fullName>
    </submittedName>
</protein>
<accession>A0A8S5V204</accession>
<sequence>MGGGRNSYQVMFFVKKWLFLYKQLPSYVFC</sequence>
<proteinExistence type="predicted"/>
<name>A0A8S5V204_9CAUD</name>
<evidence type="ECO:0000313" key="1">
    <source>
        <dbReference type="EMBL" id="DAG00758.1"/>
    </source>
</evidence>
<organism evidence="1">
    <name type="scientific">Myoviridae sp. ctJ2i1</name>
    <dbReference type="NCBI Taxonomy" id="2825079"/>
    <lineage>
        <taxon>Viruses</taxon>
        <taxon>Duplodnaviria</taxon>
        <taxon>Heunggongvirae</taxon>
        <taxon>Uroviricota</taxon>
        <taxon>Caudoviricetes</taxon>
    </lineage>
</organism>